<dbReference type="PANTHER" id="PTHR30505">
    <property type="entry name" value="FRUCTOSE-LIKE PERMEASE"/>
    <property type="match status" value="1"/>
</dbReference>
<keyword evidence="11 12" id="KW-0472">Membrane</keyword>
<keyword evidence="4" id="KW-1003">Cell membrane</keyword>
<dbReference type="InterPro" id="IPR036095">
    <property type="entry name" value="PTS_EIIB-like_sf"/>
</dbReference>
<dbReference type="OrthoDB" id="9782569at2"/>
<dbReference type="GO" id="GO:0090563">
    <property type="term" value="F:protein-phosphocysteine-sugar phosphotransferase activity"/>
    <property type="evidence" value="ECO:0007669"/>
    <property type="project" value="TreeGrafter"/>
</dbReference>
<dbReference type="GO" id="GO:0022877">
    <property type="term" value="F:protein-N(PI)-phosphohistidine-fructose phosphotransferase system transporter activity"/>
    <property type="evidence" value="ECO:0007669"/>
    <property type="project" value="InterPro"/>
</dbReference>
<dbReference type="Pfam" id="PF00359">
    <property type="entry name" value="PTS_EIIA_2"/>
    <property type="match status" value="1"/>
</dbReference>
<dbReference type="InterPro" id="IPR016152">
    <property type="entry name" value="PTrfase/Anion_transptr"/>
</dbReference>
<evidence type="ECO:0000256" key="9">
    <source>
        <dbReference type="ARBA" id="ARBA00022692"/>
    </source>
</evidence>
<feature type="transmembrane region" description="Helical" evidence="12">
    <location>
        <begin position="308"/>
        <end position="327"/>
    </location>
</feature>
<dbReference type="PANTHER" id="PTHR30505:SF28">
    <property type="entry name" value="PTS SYSTEM 2-O-ALPHA-MANNOSYL-D-GLYCERATE-SPECIFIC EIIABC COMPONENT"/>
    <property type="match status" value="1"/>
</dbReference>
<dbReference type="InterPro" id="IPR003353">
    <property type="entry name" value="PTS_IIB_fruc"/>
</dbReference>
<dbReference type="Gene3D" id="3.40.50.2300">
    <property type="match status" value="1"/>
</dbReference>
<feature type="transmembrane region" description="Helical" evidence="12">
    <location>
        <begin position="505"/>
        <end position="527"/>
    </location>
</feature>
<feature type="transmembrane region" description="Helical" evidence="12">
    <location>
        <begin position="533"/>
        <end position="553"/>
    </location>
</feature>
<dbReference type="GeneID" id="97380096"/>
<evidence type="ECO:0000256" key="1">
    <source>
        <dbReference type="ARBA" id="ARBA00004429"/>
    </source>
</evidence>
<dbReference type="AlphaFoldDB" id="A0A4R1QUY6"/>
<feature type="transmembrane region" description="Helical" evidence="12">
    <location>
        <begin position="443"/>
        <end position="464"/>
    </location>
</feature>
<feature type="transmembrane region" description="Helical" evidence="12">
    <location>
        <begin position="376"/>
        <end position="397"/>
    </location>
</feature>
<feature type="transmembrane region" description="Helical" evidence="12">
    <location>
        <begin position="403"/>
        <end position="423"/>
    </location>
</feature>
<feature type="domain" description="PTS EIIC type-2" evidence="15">
    <location>
        <begin position="300"/>
        <end position="656"/>
    </location>
</feature>
<dbReference type="CDD" id="cd05569">
    <property type="entry name" value="PTS_IIB_fructose"/>
    <property type="match status" value="1"/>
</dbReference>
<comment type="caution">
    <text evidence="16">The sequence shown here is derived from an EMBL/GenBank/DDBJ whole genome shotgun (WGS) entry which is preliminary data.</text>
</comment>
<sequence length="656" mass="68264">MRITDLLRPESVELHTSAANKEAAIDKLIGLHVAGDNLADVEAYKQAILAREAQSSTAIEAGIAVPHAKSEAVKRPGLAAMTLDTGVDYGAMDNKPSDLFFMIAAPMDGNLHLEILSRLMVLLMDGDFTARLRAATTVEEFMKAIDEAEGAKYGEPAAQETAAEAAPAAEEKAAGYRVLAVTACPTGIAHTYMAAEALEKAGKAMDIPLKAETNGSGGAKNVLTAEEIAAADGIIVAADKNVETARFDGKRVLFVPVSEGIHHPEELIGKIVEKQVPIYHYSGAVETTETAKNESIGRQLYKHLMNGVSHMLPFVIGGGILIALAFLLDDYSINPANFGMNTPVAAFFKTVGGVAFNFMLPILAGYIAMSIADRPGLAVGFVGGSLAAAGTSFATILDPNTAAIPAGFLGALLAGFVGGYFMLGLRKVCDKLPDSLEGIKPILLYPVIGVLFMGLFMCLVNPIMGAINNGLIAFLNSLGGTSKILLGAVLAGMMSIDMGGPFNKAAYVTGTGAIATAAAAGAAQGAIEYQMMAAVMVGGMVPPLAIALCTTFFKKKFTQDERKSGVVNYIMGLCFITEGAIPFAASDPLRVIPSCVVGSAVAGALSMFFGCSLMAPHGGIFVFPVVTNVLGYVISLVVGSLVGMLLLGVLKKNKEQ</sequence>
<dbReference type="GO" id="GO:0005351">
    <property type="term" value="F:carbohydrate:proton symporter activity"/>
    <property type="evidence" value="ECO:0007669"/>
    <property type="project" value="InterPro"/>
</dbReference>
<dbReference type="Gene3D" id="3.40.930.10">
    <property type="entry name" value="Mannitol-specific EII, Chain A"/>
    <property type="match status" value="1"/>
</dbReference>
<evidence type="ECO:0000256" key="4">
    <source>
        <dbReference type="ARBA" id="ARBA00022475"/>
    </source>
</evidence>
<keyword evidence="9 12" id="KW-0812">Transmembrane</keyword>
<organism evidence="16 17">
    <name type="scientific">Allofournierella massiliensis</name>
    <dbReference type="NCBI Taxonomy" id="1650663"/>
    <lineage>
        <taxon>Bacteria</taxon>
        <taxon>Bacillati</taxon>
        <taxon>Bacillota</taxon>
        <taxon>Clostridia</taxon>
        <taxon>Eubacteriales</taxon>
        <taxon>Oscillospiraceae</taxon>
        <taxon>Allofournierella</taxon>
    </lineage>
</organism>
<dbReference type="GO" id="GO:0005737">
    <property type="term" value="C:cytoplasm"/>
    <property type="evidence" value="ECO:0007669"/>
    <property type="project" value="UniProtKB-SubCell"/>
</dbReference>
<dbReference type="PROSITE" id="PS51104">
    <property type="entry name" value="PTS_EIIC_TYPE_2"/>
    <property type="match status" value="1"/>
</dbReference>
<dbReference type="InterPro" id="IPR050864">
    <property type="entry name" value="Bacterial_PTS_Sugar_Transport"/>
</dbReference>
<evidence type="ECO:0000256" key="6">
    <source>
        <dbReference type="ARBA" id="ARBA00022597"/>
    </source>
</evidence>
<keyword evidence="3" id="KW-0813">Transport</keyword>
<dbReference type="GO" id="GO:0005886">
    <property type="term" value="C:plasma membrane"/>
    <property type="evidence" value="ECO:0007669"/>
    <property type="project" value="UniProtKB-SubCell"/>
</dbReference>
<evidence type="ECO:0000256" key="7">
    <source>
        <dbReference type="ARBA" id="ARBA00022679"/>
    </source>
</evidence>
<dbReference type="GO" id="GO:0009401">
    <property type="term" value="P:phosphoenolpyruvate-dependent sugar phosphotransferase system"/>
    <property type="evidence" value="ECO:0007669"/>
    <property type="project" value="UniProtKB-KW"/>
</dbReference>
<evidence type="ECO:0000313" key="17">
    <source>
        <dbReference type="Proteomes" id="UP000295184"/>
    </source>
</evidence>
<dbReference type="NCBIfam" id="TIGR01427">
    <property type="entry name" value="PTS_IIC_fructo"/>
    <property type="match status" value="1"/>
</dbReference>
<keyword evidence="10 12" id="KW-1133">Transmembrane helix</keyword>
<dbReference type="PROSITE" id="PS51099">
    <property type="entry name" value="PTS_EIIB_TYPE_2"/>
    <property type="match status" value="1"/>
</dbReference>
<dbReference type="NCBIfam" id="TIGR00829">
    <property type="entry name" value="FRU"/>
    <property type="match status" value="1"/>
</dbReference>
<feature type="transmembrane region" description="Helical" evidence="12">
    <location>
        <begin position="347"/>
        <end position="369"/>
    </location>
</feature>
<comment type="subcellular location">
    <subcellularLocation>
        <location evidence="1">Cell inner membrane</location>
        <topology evidence="1">Multi-pass membrane protein</topology>
    </subcellularLocation>
    <subcellularLocation>
        <location evidence="2">Cytoplasm</location>
    </subcellularLocation>
</comment>
<dbReference type="InterPro" id="IPR003352">
    <property type="entry name" value="PTS_EIIC"/>
</dbReference>
<evidence type="ECO:0000256" key="10">
    <source>
        <dbReference type="ARBA" id="ARBA00022989"/>
    </source>
</evidence>
<keyword evidence="7" id="KW-0808">Transferase</keyword>
<dbReference type="FunFam" id="3.40.930.10:FF:000009">
    <property type="entry name" value="PTS system, fructose specific IIABC component"/>
    <property type="match status" value="1"/>
</dbReference>
<dbReference type="SUPFAM" id="SSF52794">
    <property type="entry name" value="PTS system IIB component-like"/>
    <property type="match status" value="1"/>
</dbReference>
<feature type="transmembrane region" description="Helical" evidence="12">
    <location>
        <begin position="470"/>
        <end position="493"/>
    </location>
</feature>
<evidence type="ECO:0000259" key="13">
    <source>
        <dbReference type="PROSITE" id="PS51094"/>
    </source>
</evidence>
<evidence type="ECO:0000256" key="2">
    <source>
        <dbReference type="ARBA" id="ARBA00004496"/>
    </source>
</evidence>
<dbReference type="InterPro" id="IPR013014">
    <property type="entry name" value="PTS_EIIC_2"/>
</dbReference>
<dbReference type="EMBL" id="SLUM01000011">
    <property type="protein sequence ID" value="TCL57023.1"/>
    <property type="molecule type" value="Genomic_DNA"/>
</dbReference>
<feature type="transmembrane region" description="Helical" evidence="12">
    <location>
        <begin position="621"/>
        <end position="650"/>
    </location>
</feature>
<evidence type="ECO:0000256" key="3">
    <source>
        <dbReference type="ARBA" id="ARBA00022448"/>
    </source>
</evidence>
<evidence type="ECO:0000256" key="11">
    <source>
        <dbReference type="ARBA" id="ARBA00023136"/>
    </source>
</evidence>
<accession>A0A4R1QUY6</accession>
<dbReference type="Proteomes" id="UP000295184">
    <property type="component" value="Unassembled WGS sequence"/>
</dbReference>
<dbReference type="STRING" id="1650663.GCA_001486665_00896"/>
<dbReference type="InterPro" id="IPR013011">
    <property type="entry name" value="PTS_EIIB_2"/>
</dbReference>
<keyword evidence="6" id="KW-0762">Sugar transport</keyword>
<dbReference type="InterPro" id="IPR002178">
    <property type="entry name" value="PTS_EIIA_type-2_dom"/>
</dbReference>
<dbReference type="FunFam" id="3.40.50.2300:FF:000014">
    <property type="entry name" value="PTS system fructose-like transporter subunit IIB"/>
    <property type="match status" value="1"/>
</dbReference>
<evidence type="ECO:0000259" key="15">
    <source>
        <dbReference type="PROSITE" id="PS51104"/>
    </source>
</evidence>
<dbReference type="SUPFAM" id="SSF55804">
    <property type="entry name" value="Phoshotransferase/anion transport protein"/>
    <property type="match status" value="1"/>
</dbReference>
<evidence type="ECO:0000259" key="14">
    <source>
        <dbReference type="PROSITE" id="PS51099"/>
    </source>
</evidence>
<name>A0A4R1QUY6_9FIRM</name>
<evidence type="ECO:0000313" key="16">
    <source>
        <dbReference type="EMBL" id="TCL57023.1"/>
    </source>
</evidence>
<protein>
    <submittedName>
        <fullName evidence="16">PTS system fructose-specific IIC component</fullName>
    </submittedName>
</protein>
<dbReference type="InterPro" id="IPR003501">
    <property type="entry name" value="PTS_EIIB_2/3"/>
</dbReference>
<evidence type="ECO:0000256" key="12">
    <source>
        <dbReference type="SAM" id="Phobius"/>
    </source>
</evidence>
<keyword evidence="8" id="KW-0598">Phosphotransferase system</keyword>
<dbReference type="InterPro" id="IPR006327">
    <property type="entry name" value="PTS_IIC_fruc"/>
</dbReference>
<dbReference type="Pfam" id="PF02302">
    <property type="entry name" value="PTS_IIB"/>
    <property type="match status" value="1"/>
</dbReference>
<dbReference type="RefSeq" id="WP_058963391.1">
    <property type="nucleotide sequence ID" value="NZ_CABKVM010000014.1"/>
</dbReference>
<dbReference type="Pfam" id="PF02378">
    <property type="entry name" value="PTS_EIIC"/>
    <property type="match status" value="1"/>
</dbReference>
<feature type="transmembrane region" description="Helical" evidence="12">
    <location>
        <begin position="565"/>
        <end position="585"/>
    </location>
</feature>
<evidence type="ECO:0000256" key="8">
    <source>
        <dbReference type="ARBA" id="ARBA00022683"/>
    </source>
</evidence>
<dbReference type="CDD" id="cd00211">
    <property type="entry name" value="PTS_IIA_fru"/>
    <property type="match status" value="1"/>
</dbReference>
<dbReference type="PROSITE" id="PS51094">
    <property type="entry name" value="PTS_EIIA_TYPE_2"/>
    <property type="match status" value="1"/>
</dbReference>
<reference evidence="16 17" key="1">
    <citation type="submission" date="2019-03" db="EMBL/GenBank/DDBJ databases">
        <title>Genomic Encyclopedia of Type Strains, Phase IV (KMG-IV): sequencing the most valuable type-strain genomes for metagenomic binning, comparative biology and taxonomic classification.</title>
        <authorList>
            <person name="Goeker M."/>
        </authorList>
    </citation>
    <scope>NUCLEOTIDE SEQUENCE [LARGE SCALE GENOMIC DNA]</scope>
    <source>
        <strain evidence="16 17">DSM 100451</strain>
    </source>
</reference>
<feature type="domain" description="PTS EIIB type-2" evidence="14">
    <location>
        <begin position="176"/>
        <end position="273"/>
    </location>
</feature>
<keyword evidence="5" id="KW-0597">Phosphoprotein</keyword>
<proteinExistence type="predicted"/>
<feature type="domain" description="PTS EIIA type-2" evidence="13">
    <location>
        <begin position="5"/>
        <end position="148"/>
    </location>
</feature>
<gene>
    <name evidence="16" type="ORF">EDD77_11117</name>
</gene>
<evidence type="ECO:0000256" key="5">
    <source>
        <dbReference type="ARBA" id="ARBA00022553"/>
    </source>
</evidence>